<dbReference type="Gene3D" id="3.30.200.20">
    <property type="entry name" value="Phosphorylase Kinase, domain 1"/>
    <property type="match status" value="1"/>
</dbReference>
<evidence type="ECO:0000313" key="2">
    <source>
        <dbReference type="EMBL" id="CAC5384307.1"/>
    </source>
</evidence>
<feature type="region of interest" description="Disordered" evidence="1">
    <location>
        <begin position="296"/>
        <end position="345"/>
    </location>
</feature>
<reference evidence="2 3" key="1">
    <citation type="submission" date="2020-06" db="EMBL/GenBank/DDBJ databases">
        <authorList>
            <person name="Li R."/>
            <person name="Bekaert M."/>
        </authorList>
    </citation>
    <scope>NUCLEOTIDE SEQUENCE [LARGE SCALE GENOMIC DNA]</scope>
    <source>
        <strain evidence="3">wild</strain>
    </source>
</reference>
<gene>
    <name evidence="2" type="ORF">MCOR_19966</name>
</gene>
<feature type="region of interest" description="Disordered" evidence="1">
    <location>
        <begin position="1"/>
        <end position="20"/>
    </location>
</feature>
<evidence type="ECO:0000256" key="1">
    <source>
        <dbReference type="SAM" id="MobiDB-lite"/>
    </source>
</evidence>
<proteinExistence type="predicted"/>
<feature type="compositionally biased region" description="Basic and acidic residues" evidence="1">
    <location>
        <begin position="320"/>
        <end position="329"/>
    </location>
</feature>
<evidence type="ECO:0000313" key="3">
    <source>
        <dbReference type="Proteomes" id="UP000507470"/>
    </source>
</evidence>
<dbReference type="InterPro" id="IPR011009">
    <property type="entry name" value="Kinase-like_dom_sf"/>
</dbReference>
<keyword evidence="3" id="KW-1185">Reference proteome</keyword>
<dbReference type="SUPFAM" id="SSF56112">
    <property type="entry name" value="Protein kinase-like (PK-like)"/>
    <property type="match status" value="1"/>
</dbReference>
<accession>A0A6J8BPU1</accession>
<dbReference type="EMBL" id="CACVKT020003515">
    <property type="protein sequence ID" value="CAC5384307.1"/>
    <property type="molecule type" value="Genomic_DNA"/>
</dbReference>
<feature type="compositionally biased region" description="Low complexity" evidence="1">
    <location>
        <begin position="307"/>
        <end position="319"/>
    </location>
</feature>
<protein>
    <submittedName>
        <fullName evidence="2">Uncharacterized protein</fullName>
    </submittedName>
</protein>
<organism evidence="2 3">
    <name type="scientific">Mytilus coruscus</name>
    <name type="common">Sea mussel</name>
    <dbReference type="NCBI Taxonomy" id="42192"/>
    <lineage>
        <taxon>Eukaryota</taxon>
        <taxon>Metazoa</taxon>
        <taxon>Spiralia</taxon>
        <taxon>Lophotrochozoa</taxon>
        <taxon>Mollusca</taxon>
        <taxon>Bivalvia</taxon>
        <taxon>Autobranchia</taxon>
        <taxon>Pteriomorphia</taxon>
        <taxon>Mytilida</taxon>
        <taxon>Mytiloidea</taxon>
        <taxon>Mytilidae</taxon>
        <taxon>Mytilinae</taxon>
        <taxon>Mytilus</taxon>
    </lineage>
</organism>
<dbReference type="AlphaFoldDB" id="A0A6J8BPU1"/>
<sequence>MEEDILPNFGENQRSDGGRQLAVPSLTYEDKKYTAAEEQWTVFISEEEETMSDLKERLHIEQYQTVVFVNSNDLEESQKAKEEKKFLVGFTFARVEFKDTENPAIKVKGYIAVQTDIDTKSGKLYIEKKETEVMIAEMMLTDKAGKGSNSTCFVMKHFETGKKLAYKYIKKQASVNEVLACLELQDTETSPAVFCIKENENIEIFMELIAPRSNILLQRKNQSIIVRIIDYGSAIEIADNDKGLENKKTDLHKISEGISSLSRRCKKIEDDLLDGFRGDNPRQISTTEEALSVIQETSAHAEEFETSPPSSSDDYPYRSSSEEKSKEKPPNPSVEDTMPYMAVDT</sequence>
<dbReference type="Proteomes" id="UP000507470">
    <property type="component" value="Unassembled WGS sequence"/>
</dbReference>
<name>A0A6J8BPU1_MYTCO</name>